<accession>A0ABX6LTI5</accession>
<evidence type="ECO:0000256" key="1">
    <source>
        <dbReference type="SAM" id="Phobius"/>
    </source>
</evidence>
<feature type="transmembrane region" description="Helical" evidence="1">
    <location>
        <begin position="231"/>
        <end position="252"/>
    </location>
</feature>
<name>A0ABX6LTI5_BACMO</name>
<proteinExistence type="predicted"/>
<sequence length="284" mass="32763">MLFVNQLQNWATFFVEMIIPVVSFVITYRQYVLQKNEMSTQNEYSKVTNYTQHGLYNEMNINVVHNKETEEYFSLQNQLEKAKQKKLKFERFSSIIDKVFISIIYITGAIIMINNISSAWDSNKGIMSNIQTFEASVMNAFESIGQLTLHLIFGLSIALFLNLLLLSTKKVSIQNIFTWIYLLFINIGAFLTLTVFKIKNLGDEFFKIVNEAPEPEENVTIHSLLEITPPFLMGLLIVASLIVATYLLKMLLIKDRFFSTKAKYNFGIAILLLFAIPLLFQFLI</sequence>
<dbReference type="EMBL" id="CP051464">
    <property type="protein sequence ID" value="QJC95047.1"/>
    <property type="molecule type" value="Genomic_DNA"/>
</dbReference>
<reference evidence="2 3" key="1">
    <citation type="submission" date="2020-04" db="EMBL/GenBank/DDBJ databases">
        <title>Plant growth promoting and environmental Bacillus: genomic and epigenetic comparison.</title>
        <authorList>
            <person name="Reva O.N."/>
            <person name="Lutz S."/>
            <person name="Ahrens C.H."/>
        </authorList>
    </citation>
    <scope>NUCLEOTIDE SEQUENCE [LARGE SCALE GENOMIC DNA]</scope>
    <source>
        <strain evidence="2 3">UCMB5075</strain>
    </source>
</reference>
<feature type="transmembrane region" description="Helical" evidence="1">
    <location>
        <begin position="6"/>
        <end position="28"/>
    </location>
</feature>
<gene>
    <name evidence="2" type="ORF">HC660_05430</name>
</gene>
<dbReference type="GeneID" id="76981216"/>
<keyword evidence="1" id="KW-0812">Transmembrane</keyword>
<dbReference type="Proteomes" id="UP000501048">
    <property type="component" value="Chromosome"/>
</dbReference>
<feature type="transmembrane region" description="Helical" evidence="1">
    <location>
        <begin position="264"/>
        <end position="283"/>
    </location>
</feature>
<organism evidence="2 3">
    <name type="scientific">Bacillus mojavensis</name>
    <dbReference type="NCBI Taxonomy" id="72360"/>
    <lineage>
        <taxon>Bacteria</taxon>
        <taxon>Bacillati</taxon>
        <taxon>Bacillota</taxon>
        <taxon>Bacilli</taxon>
        <taxon>Bacillales</taxon>
        <taxon>Bacillaceae</taxon>
        <taxon>Bacillus</taxon>
    </lineage>
</organism>
<evidence type="ECO:0000313" key="3">
    <source>
        <dbReference type="Proteomes" id="UP000501048"/>
    </source>
</evidence>
<feature type="transmembrane region" description="Helical" evidence="1">
    <location>
        <begin position="147"/>
        <end position="166"/>
    </location>
</feature>
<keyword evidence="3" id="KW-1185">Reference proteome</keyword>
<protein>
    <recommendedName>
        <fullName evidence="4">Yip1 domain-containing protein</fullName>
    </recommendedName>
</protein>
<evidence type="ECO:0008006" key="4">
    <source>
        <dbReference type="Google" id="ProtNLM"/>
    </source>
</evidence>
<feature type="transmembrane region" description="Helical" evidence="1">
    <location>
        <begin position="178"/>
        <end position="196"/>
    </location>
</feature>
<dbReference type="RefSeq" id="WP_168747004.1">
    <property type="nucleotide sequence ID" value="NZ_CP051464.1"/>
</dbReference>
<keyword evidence="1" id="KW-0472">Membrane</keyword>
<evidence type="ECO:0000313" key="2">
    <source>
        <dbReference type="EMBL" id="QJC95047.1"/>
    </source>
</evidence>
<keyword evidence="1" id="KW-1133">Transmembrane helix</keyword>
<feature type="transmembrane region" description="Helical" evidence="1">
    <location>
        <begin position="95"/>
        <end position="113"/>
    </location>
</feature>